<organism evidence="2 3">
    <name type="scientific">Veillonella magna</name>
    <dbReference type="NCBI Taxonomy" id="464322"/>
    <lineage>
        <taxon>Bacteria</taxon>
        <taxon>Bacillati</taxon>
        <taxon>Bacillota</taxon>
        <taxon>Negativicutes</taxon>
        <taxon>Veillonellales</taxon>
        <taxon>Veillonellaceae</taxon>
        <taxon>Veillonella</taxon>
    </lineage>
</organism>
<accession>A0ABS2GFN6</accession>
<dbReference type="EMBL" id="JACJLA010000007">
    <property type="protein sequence ID" value="MBM6912650.1"/>
    <property type="molecule type" value="Genomic_DNA"/>
</dbReference>
<dbReference type="Gene3D" id="3.30.70.270">
    <property type="match status" value="1"/>
</dbReference>
<gene>
    <name evidence="2" type="ORF">H6A01_04850</name>
</gene>
<sequence length="72" mass="8128">MNDIFGHQAGDEALRRAVGIMRHELDGEIYYIGRIGIAIAPHDGRTYGTLLRIADERAYHAKNSGKNRYVSR</sequence>
<evidence type="ECO:0000313" key="2">
    <source>
        <dbReference type="EMBL" id="MBM6912650.1"/>
    </source>
</evidence>
<proteinExistence type="predicted"/>
<keyword evidence="3" id="KW-1185">Reference proteome</keyword>
<name>A0ABS2GFN6_9FIRM</name>
<dbReference type="InterPro" id="IPR000160">
    <property type="entry name" value="GGDEF_dom"/>
</dbReference>
<dbReference type="PANTHER" id="PTHR45138:SF9">
    <property type="entry name" value="DIGUANYLATE CYCLASE DGCM-RELATED"/>
    <property type="match status" value="1"/>
</dbReference>
<dbReference type="SUPFAM" id="SSF55073">
    <property type="entry name" value="Nucleotide cyclase"/>
    <property type="match status" value="1"/>
</dbReference>
<dbReference type="PANTHER" id="PTHR45138">
    <property type="entry name" value="REGULATORY COMPONENTS OF SENSORY TRANSDUCTION SYSTEM"/>
    <property type="match status" value="1"/>
</dbReference>
<dbReference type="RefSeq" id="WP_205087744.1">
    <property type="nucleotide sequence ID" value="NZ_JACJLA010000007.1"/>
</dbReference>
<evidence type="ECO:0000259" key="1">
    <source>
        <dbReference type="Pfam" id="PF00990"/>
    </source>
</evidence>
<dbReference type="InterPro" id="IPR043128">
    <property type="entry name" value="Rev_trsase/Diguanyl_cyclase"/>
</dbReference>
<dbReference type="InterPro" id="IPR029787">
    <property type="entry name" value="Nucleotide_cyclase"/>
</dbReference>
<protein>
    <submittedName>
        <fullName evidence="2">Diguanylate cyclase</fullName>
    </submittedName>
</protein>
<dbReference type="InterPro" id="IPR050469">
    <property type="entry name" value="Diguanylate_Cyclase"/>
</dbReference>
<evidence type="ECO:0000313" key="3">
    <source>
        <dbReference type="Proteomes" id="UP000707138"/>
    </source>
</evidence>
<comment type="caution">
    <text evidence="2">The sequence shown here is derived from an EMBL/GenBank/DDBJ whole genome shotgun (WGS) entry which is preliminary data.</text>
</comment>
<reference evidence="2 3" key="1">
    <citation type="journal article" date="2021" name="Sci. Rep.">
        <title>The distribution of antibiotic resistance genes in chicken gut microbiota commensals.</title>
        <authorList>
            <person name="Juricova H."/>
            <person name="Matiasovicova J."/>
            <person name="Kubasova T."/>
            <person name="Cejkova D."/>
            <person name="Rychlik I."/>
        </authorList>
    </citation>
    <scope>NUCLEOTIDE SEQUENCE [LARGE SCALE GENOMIC DNA]</scope>
    <source>
        <strain evidence="2 3">An537</strain>
    </source>
</reference>
<dbReference type="Pfam" id="PF00990">
    <property type="entry name" value="GGDEF"/>
    <property type="match status" value="1"/>
</dbReference>
<feature type="domain" description="GGDEF" evidence="1">
    <location>
        <begin position="30"/>
        <end position="68"/>
    </location>
</feature>
<dbReference type="Proteomes" id="UP000707138">
    <property type="component" value="Unassembled WGS sequence"/>
</dbReference>